<evidence type="ECO:0000313" key="1">
    <source>
        <dbReference type="EMBL" id="SUB17333.1"/>
    </source>
</evidence>
<proteinExistence type="predicted"/>
<reference evidence="1 2" key="1">
    <citation type="submission" date="2018-06" db="EMBL/GenBank/DDBJ databases">
        <authorList>
            <consortium name="Pathogen Informatics"/>
            <person name="Doyle S."/>
        </authorList>
    </citation>
    <scope>NUCLEOTIDE SEQUENCE [LARGE SCALE GENOMIC DNA]</scope>
    <source>
        <strain evidence="1 2">NCTC9381</strain>
    </source>
</reference>
<dbReference type="Proteomes" id="UP000254640">
    <property type="component" value="Unassembled WGS sequence"/>
</dbReference>
<evidence type="ECO:0000313" key="2">
    <source>
        <dbReference type="Proteomes" id="UP000254640"/>
    </source>
</evidence>
<name>A0A379AHD0_ENTAG</name>
<protein>
    <submittedName>
        <fullName evidence="1">Uncharacterized protein</fullName>
    </submittedName>
</protein>
<dbReference type="EMBL" id="UGSO01000001">
    <property type="protein sequence ID" value="SUB17333.1"/>
    <property type="molecule type" value="Genomic_DNA"/>
</dbReference>
<dbReference type="AlphaFoldDB" id="A0A379AHD0"/>
<sequence>MLNDKIIFWWDENSNLFVPIGGGIRKSFDGTVLGIWSA</sequence>
<organism evidence="1 2">
    <name type="scientific">Enterobacter agglomerans</name>
    <name type="common">Erwinia herbicola</name>
    <name type="synonym">Pantoea agglomerans</name>
    <dbReference type="NCBI Taxonomy" id="549"/>
    <lineage>
        <taxon>Bacteria</taxon>
        <taxon>Pseudomonadati</taxon>
        <taxon>Pseudomonadota</taxon>
        <taxon>Gammaproteobacteria</taxon>
        <taxon>Enterobacterales</taxon>
        <taxon>Erwiniaceae</taxon>
        <taxon>Pantoea</taxon>
        <taxon>Pantoea agglomerans group</taxon>
    </lineage>
</organism>
<accession>A0A379AHD0</accession>
<gene>
    <name evidence="1" type="ORF">NCTC9381_03255</name>
</gene>
<keyword evidence="2" id="KW-1185">Reference proteome</keyword>